<gene>
    <name evidence="1" type="ORF">SXIM_15760</name>
</gene>
<sequence length="104" mass="11359">MSGFLDRRSYDSAASAEAELNISTIVGLLETLTTDRTGSVNQAMSNFQADGVSEEYHGLEIDWEQVSVNVRIIVDELRRVLEENDSIAQSTGQRAAAAVAAIRR</sequence>
<dbReference type="HOGENOM" id="CLU_179229_0_0_11"/>
<name>A0A0F7FSE1_9ACTN</name>
<keyword evidence="2" id="KW-1185">Reference proteome</keyword>
<dbReference type="PATRIC" id="fig|408015.6.peg.1612"/>
<dbReference type="AlphaFoldDB" id="A0A0F7FSE1"/>
<dbReference type="RefSeq" id="WP_030725553.1">
    <property type="nucleotide sequence ID" value="NZ_CBDRAA010000001.1"/>
</dbReference>
<dbReference type="InterPro" id="IPR048032">
    <property type="entry name" value="ESAT6-like"/>
</dbReference>
<dbReference type="Proteomes" id="UP000034034">
    <property type="component" value="Chromosome"/>
</dbReference>
<reference evidence="1" key="1">
    <citation type="submission" date="2019-08" db="EMBL/GenBank/DDBJ databases">
        <title>Complete genome sequence of a mangrove-derived Streptomyces xiamenensis.</title>
        <authorList>
            <person name="Xu J."/>
        </authorList>
    </citation>
    <scope>NUCLEOTIDE SEQUENCE</scope>
    <source>
        <strain evidence="1">318</strain>
    </source>
</reference>
<evidence type="ECO:0000313" key="2">
    <source>
        <dbReference type="Proteomes" id="UP000034034"/>
    </source>
</evidence>
<dbReference type="KEGG" id="sxi:SXIM_15760"/>
<proteinExistence type="predicted"/>
<dbReference type="STRING" id="408015.SXIM_15760"/>
<evidence type="ECO:0000313" key="1">
    <source>
        <dbReference type="EMBL" id="AKG42960.1"/>
    </source>
</evidence>
<accession>A0A0F7FSE1</accession>
<dbReference type="EMBL" id="CP009922">
    <property type="protein sequence ID" value="AKG42960.1"/>
    <property type="molecule type" value="Genomic_DNA"/>
</dbReference>
<protein>
    <submittedName>
        <fullName evidence="1">Uncharacterized protein</fullName>
    </submittedName>
</protein>
<dbReference type="NCBIfam" id="NF035935">
    <property type="entry name" value="ESAT6_3"/>
    <property type="match status" value="1"/>
</dbReference>
<organism evidence="1 2">
    <name type="scientific">Streptomyces xiamenensis</name>
    <dbReference type="NCBI Taxonomy" id="408015"/>
    <lineage>
        <taxon>Bacteria</taxon>
        <taxon>Bacillati</taxon>
        <taxon>Actinomycetota</taxon>
        <taxon>Actinomycetes</taxon>
        <taxon>Kitasatosporales</taxon>
        <taxon>Streptomycetaceae</taxon>
        <taxon>Streptomyces</taxon>
    </lineage>
</organism>